<sequence>MIVALAEHRSLVRAGRVLGLSPSALTRAVTAIEARVGGQLFDRSRRGFEPTPVCRAIILKGAEVLAKADELAAIVTQLRGSQTDRLVLSAGPFALEAVGSTAMALLLARHPGVQVQILGGSAGDAVRALVERRASIAIAEVSDLDSPEELAITPLRRHPIFVFARAGHPLVALGNALTETDLFRYPFIVPSYVPARFAQRVSSALAAARVDGAGPHFPAIVSDDLAASRDAAAQSDAVVACTARGALPHLRAGALVRLPWRPEWLETNFGVMRLRGARTGAAIEPFLNCVQEADQASLSIAQALLGPGMEPISGAFAVAGRRTEPALPAAP</sequence>
<evidence type="ECO:0000256" key="2">
    <source>
        <dbReference type="ARBA" id="ARBA00023015"/>
    </source>
</evidence>
<dbReference type="GO" id="GO:0005829">
    <property type="term" value="C:cytosol"/>
    <property type="evidence" value="ECO:0007669"/>
    <property type="project" value="TreeGrafter"/>
</dbReference>
<keyword evidence="4" id="KW-0804">Transcription</keyword>
<dbReference type="EMBL" id="JABBKX010000002">
    <property type="protein sequence ID" value="NMJ41042.1"/>
    <property type="molecule type" value="Genomic_DNA"/>
</dbReference>
<protein>
    <submittedName>
        <fullName evidence="6">LysR family transcriptional regulator</fullName>
    </submittedName>
</protein>
<organism evidence="6 7">
    <name type="scientific">Neoroseomonas marina</name>
    <dbReference type="NCBI Taxonomy" id="1232220"/>
    <lineage>
        <taxon>Bacteria</taxon>
        <taxon>Pseudomonadati</taxon>
        <taxon>Pseudomonadota</taxon>
        <taxon>Alphaproteobacteria</taxon>
        <taxon>Acetobacterales</taxon>
        <taxon>Acetobacteraceae</taxon>
        <taxon>Neoroseomonas</taxon>
    </lineage>
</organism>
<dbReference type="PANTHER" id="PTHR30419:SF30">
    <property type="entry name" value="LYSR FAMILY TRANSCRIPTIONAL REGULATOR"/>
    <property type="match status" value="1"/>
</dbReference>
<dbReference type="PANTHER" id="PTHR30419">
    <property type="entry name" value="HTH-TYPE TRANSCRIPTIONAL REGULATOR YBHD"/>
    <property type="match status" value="1"/>
</dbReference>
<reference evidence="6 7" key="1">
    <citation type="submission" date="2020-03" db="EMBL/GenBank/DDBJ databases">
        <authorList>
            <person name="Sun Q."/>
        </authorList>
    </citation>
    <scope>NUCLEOTIDE SEQUENCE [LARGE SCALE GENOMIC DNA]</scope>
    <source>
        <strain evidence="6 7">JC162</strain>
    </source>
</reference>
<dbReference type="RefSeq" id="WP_170053285.1">
    <property type="nucleotide sequence ID" value="NZ_JABBKX010000002.1"/>
</dbReference>
<comment type="caution">
    <text evidence="6">The sequence shown here is derived from an EMBL/GenBank/DDBJ whole genome shotgun (WGS) entry which is preliminary data.</text>
</comment>
<dbReference type="InterPro" id="IPR005119">
    <property type="entry name" value="LysR_subst-bd"/>
</dbReference>
<dbReference type="GO" id="GO:0003677">
    <property type="term" value="F:DNA binding"/>
    <property type="evidence" value="ECO:0007669"/>
    <property type="project" value="UniProtKB-KW"/>
</dbReference>
<evidence type="ECO:0000256" key="1">
    <source>
        <dbReference type="ARBA" id="ARBA00009437"/>
    </source>
</evidence>
<dbReference type="Proteomes" id="UP000548582">
    <property type="component" value="Unassembled WGS sequence"/>
</dbReference>
<dbReference type="InterPro" id="IPR000847">
    <property type="entry name" value="LysR_HTH_N"/>
</dbReference>
<keyword evidence="7" id="KW-1185">Reference proteome</keyword>
<evidence type="ECO:0000256" key="3">
    <source>
        <dbReference type="ARBA" id="ARBA00023125"/>
    </source>
</evidence>
<evidence type="ECO:0000256" key="4">
    <source>
        <dbReference type="ARBA" id="ARBA00023163"/>
    </source>
</evidence>
<evidence type="ECO:0000313" key="7">
    <source>
        <dbReference type="Proteomes" id="UP000548582"/>
    </source>
</evidence>
<dbReference type="SUPFAM" id="SSF46785">
    <property type="entry name" value="Winged helix' DNA-binding domain"/>
    <property type="match status" value="1"/>
</dbReference>
<name>A0A848EA64_9PROT</name>
<proteinExistence type="inferred from homology"/>
<accession>A0A848EA64</accession>
<evidence type="ECO:0000259" key="5">
    <source>
        <dbReference type="PROSITE" id="PS50931"/>
    </source>
</evidence>
<keyword evidence="2" id="KW-0805">Transcription regulation</keyword>
<evidence type="ECO:0000313" key="6">
    <source>
        <dbReference type="EMBL" id="NMJ41042.1"/>
    </source>
</evidence>
<dbReference type="AlphaFoldDB" id="A0A848EA64"/>
<dbReference type="PROSITE" id="PS50931">
    <property type="entry name" value="HTH_LYSR"/>
    <property type="match status" value="1"/>
</dbReference>
<keyword evidence="3" id="KW-0238">DNA-binding</keyword>
<dbReference type="Gene3D" id="3.40.190.290">
    <property type="match status" value="1"/>
</dbReference>
<dbReference type="InterPro" id="IPR036390">
    <property type="entry name" value="WH_DNA-bd_sf"/>
</dbReference>
<gene>
    <name evidence="6" type="ORF">GWK16_07315</name>
</gene>
<dbReference type="InterPro" id="IPR036388">
    <property type="entry name" value="WH-like_DNA-bd_sf"/>
</dbReference>
<dbReference type="Gene3D" id="1.10.10.10">
    <property type="entry name" value="Winged helix-like DNA-binding domain superfamily/Winged helix DNA-binding domain"/>
    <property type="match status" value="1"/>
</dbReference>
<comment type="similarity">
    <text evidence="1">Belongs to the LysR transcriptional regulatory family.</text>
</comment>
<dbReference type="SUPFAM" id="SSF53850">
    <property type="entry name" value="Periplasmic binding protein-like II"/>
    <property type="match status" value="1"/>
</dbReference>
<dbReference type="Pfam" id="PF03466">
    <property type="entry name" value="LysR_substrate"/>
    <property type="match status" value="1"/>
</dbReference>
<dbReference type="InterPro" id="IPR050950">
    <property type="entry name" value="HTH-type_LysR_regulators"/>
</dbReference>
<feature type="domain" description="HTH lysR-type" evidence="5">
    <location>
        <begin position="1"/>
        <end position="51"/>
    </location>
</feature>
<dbReference type="CDD" id="cd05466">
    <property type="entry name" value="PBP2_LTTR_substrate"/>
    <property type="match status" value="1"/>
</dbReference>
<dbReference type="GO" id="GO:0003700">
    <property type="term" value="F:DNA-binding transcription factor activity"/>
    <property type="evidence" value="ECO:0007669"/>
    <property type="project" value="InterPro"/>
</dbReference>
<dbReference type="Pfam" id="PF00126">
    <property type="entry name" value="HTH_1"/>
    <property type="match status" value="1"/>
</dbReference>